<organism evidence="1 2">
    <name type="scientific">Pseudomonas nitroreducens</name>
    <dbReference type="NCBI Taxonomy" id="46680"/>
    <lineage>
        <taxon>Bacteria</taxon>
        <taxon>Pseudomonadati</taxon>
        <taxon>Pseudomonadota</taxon>
        <taxon>Gammaproteobacteria</taxon>
        <taxon>Pseudomonadales</taxon>
        <taxon>Pseudomonadaceae</taxon>
        <taxon>Pseudomonas</taxon>
    </lineage>
</organism>
<dbReference type="EMBL" id="JACHLI010000001">
    <property type="protein sequence ID" value="MBB4861577.1"/>
    <property type="molecule type" value="Genomic_DNA"/>
</dbReference>
<gene>
    <name evidence="1" type="ORF">HNP46_000388</name>
</gene>
<proteinExistence type="predicted"/>
<protein>
    <submittedName>
        <fullName evidence="1">Uncharacterized protein</fullName>
    </submittedName>
</protein>
<dbReference type="AlphaFoldDB" id="A0A7W7NZT9"/>
<dbReference type="RefSeq" id="WP_184585834.1">
    <property type="nucleotide sequence ID" value="NZ_JACHLI010000001.1"/>
</dbReference>
<dbReference type="Proteomes" id="UP000566995">
    <property type="component" value="Unassembled WGS sequence"/>
</dbReference>
<name>A0A7W7NZT9_PSENT</name>
<accession>A0A7W7NZT9</accession>
<reference evidence="1 2" key="1">
    <citation type="submission" date="2020-08" db="EMBL/GenBank/DDBJ databases">
        <title>Functional genomics of gut bacteria from endangered species of beetles.</title>
        <authorList>
            <person name="Carlos-Shanley C."/>
        </authorList>
    </citation>
    <scope>NUCLEOTIDE SEQUENCE [LARGE SCALE GENOMIC DNA]</scope>
    <source>
        <strain evidence="1 2">S00179</strain>
    </source>
</reference>
<evidence type="ECO:0000313" key="1">
    <source>
        <dbReference type="EMBL" id="MBB4861577.1"/>
    </source>
</evidence>
<sequence length="555" mass="62067">MTEQQPKPITISRRLPRLFMKGDLTQADWDELAALYESADEKERREAVDSMFNMVTGRCHYGFFGFLVERLDHQEVFRRLATTEALLDLKNSIFRQDGEPEVLITAIRLGVRQHGLTYQRLLMDAYLEPAVGLEKLREGISPEVDKLIRNLGLLRQLVGKDGVQDPYLGNTILASLPDYLKDEQVETDAVERLLNFVGANFAFDLSRHKAKLSALSGANKGLGAVIRDFNAKYSQELDQFLEGITVSQQFELLEAMKAKPLAVLEQVNSLDADAFARAATDSFLTVALAGEWITPKEIKHAKSAKVIDQLEKLVSRVFGHPFLKARVDSIDAISGRYTNKIDLTIPYCLTRGLAIQAGKEWSFPHLSRDLLSERVRDALAIIQAAKGILLLEQSVPELEGFMFEAVRDDAVKVFNQVTAERENYGNSKPLEPYLVVKDADSFDKEQKANYIICQVALENEVIRLSGGTSEFKAKDWKSLPVTNYHNERQQGWGQLSPGSIKHFAGKLDPEMVLSVCKTNKAFYGAAVSLGLIDSKYMAKAPNGLQTKMVTSAFDL</sequence>
<evidence type="ECO:0000313" key="2">
    <source>
        <dbReference type="Proteomes" id="UP000566995"/>
    </source>
</evidence>
<comment type="caution">
    <text evidence="1">The sequence shown here is derived from an EMBL/GenBank/DDBJ whole genome shotgun (WGS) entry which is preliminary data.</text>
</comment>